<dbReference type="EMBL" id="QNQU01000009">
    <property type="protein sequence ID" value="RBQ06948.1"/>
    <property type="molecule type" value="Genomic_DNA"/>
</dbReference>
<gene>
    <name evidence="1" type="ORF">DRW42_12030</name>
</gene>
<reference evidence="1 2" key="1">
    <citation type="submission" date="2018-07" db="EMBL/GenBank/DDBJ databases">
        <title>A draft genome of a endophytic bacteria, a new species of Pedobacter.</title>
        <authorList>
            <person name="Zhang Z.D."/>
            <person name="Chen Z.J."/>
        </authorList>
    </citation>
    <scope>NUCLEOTIDE SEQUENCE [LARGE SCALE GENOMIC DNA]</scope>
    <source>
        <strain evidence="1 2">RS10</strain>
    </source>
</reference>
<protein>
    <submittedName>
        <fullName evidence="1">Uncharacterized protein</fullName>
    </submittedName>
</protein>
<keyword evidence="2" id="KW-1185">Reference proteome</keyword>
<evidence type="ECO:0000313" key="2">
    <source>
        <dbReference type="Proteomes" id="UP000252081"/>
    </source>
</evidence>
<dbReference type="Proteomes" id="UP000252081">
    <property type="component" value="Unassembled WGS sequence"/>
</dbReference>
<dbReference type="AlphaFoldDB" id="A0A366KZD1"/>
<sequence>MTQKEENYLTMANVTLQVLNANKSIWADQAAFNKIVAEIDEDVKSLNLSINSAGVKSTGATATKYQAANAAINAAVKYSGLGQIHALEVDDTILFDALKTSASRLEKLPDQQLIPALEHIYSRIDGLKDALKPYGFTGKDLELFHEHIAKFKEHKDNPRIVIAERKGFNNSIPTLLMELKTSFFKLDRLIKIWEDSNEKFVTDYENARIVIRLGGRHRKGDGETEV</sequence>
<accession>A0A366KZD1</accession>
<comment type="caution">
    <text evidence="1">The sequence shown here is derived from an EMBL/GenBank/DDBJ whole genome shotgun (WGS) entry which is preliminary data.</text>
</comment>
<dbReference type="RefSeq" id="WP_113949067.1">
    <property type="nucleotide sequence ID" value="NZ_QNQU01000009.1"/>
</dbReference>
<evidence type="ECO:0000313" key="1">
    <source>
        <dbReference type="EMBL" id="RBQ06948.1"/>
    </source>
</evidence>
<organism evidence="1 2">
    <name type="scientific">Pedobacter miscanthi</name>
    <dbReference type="NCBI Taxonomy" id="2259170"/>
    <lineage>
        <taxon>Bacteria</taxon>
        <taxon>Pseudomonadati</taxon>
        <taxon>Bacteroidota</taxon>
        <taxon>Sphingobacteriia</taxon>
        <taxon>Sphingobacteriales</taxon>
        <taxon>Sphingobacteriaceae</taxon>
        <taxon>Pedobacter</taxon>
    </lineage>
</organism>
<name>A0A366KZD1_9SPHI</name>
<dbReference type="OrthoDB" id="1495111at2"/>
<proteinExistence type="predicted"/>